<dbReference type="GO" id="GO:0006265">
    <property type="term" value="P:DNA topological change"/>
    <property type="evidence" value="ECO:0007669"/>
    <property type="project" value="InterPro"/>
</dbReference>
<dbReference type="OrthoDB" id="430051at2759"/>
<evidence type="ECO:0000313" key="2">
    <source>
        <dbReference type="EMBL" id="KAG6739095.1"/>
    </source>
</evidence>
<dbReference type="PANTHER" id="PTHR42785">
    <property type="entry name" value="DNA TOPOISOMERASE, TYPE IA, CORE"/>
    <property type="match status" value="1"/>
</dbReference>
<protein>
    <submittedName>
        <fullName evidence="2">Uncharacterized protein</fullName>
    </submittedName>
</protein>
<dbReference type="GO" id="GO:0003677">
    <property type="term" value="F:DNA binding"/>
    <property type="evidence" value="ECO:0007669"/>
    <property type="project" value="InterPro"/>
</dbReference>
<reference evidence="2" key="1">
    <citation type="journal article" date="2020" name="bioRxiv">
        <title>Hybrid origin of Populus tomentosa Carr. identified through genome sequencing and phylogenomic analysis.</title>
        <authorList>
            <person name="An X."/>
            <person name="Gao K."/>
            <person name="Chen Z."/>
            <person name="Li J."/>
            <person name="Yang X."/>
            <person name="Yang X."/>
            <person name="Zhou J."/>
            <person name="Guo T."/>
            <person name="Zhao T."/>
            <person name="Huang S."/>
            <person name="Miao D."/>
            <person name="Khan W.U."/>
            <person name="Rao P."/>
            <person name="Ye M."/>
            <person name="Lei B."/>
            <person name="Liao W."/>
            <person name="Wang J."/>
            <person name="Ji L."/>
            <person name="Li Y."/>
            <person name="Guo B."/>
            <person name="Mustafa N.S."/>
            <person name="Li S."/>
            <person name="Yun Q."/>
            <person name="Keller S.R."/>
            <person name="Mao J."/>
            <person name="Zhang R."/>
            <person name="Strauss S.H."/>
        </authorList>
    </citation>
    <scope>NUCLEOTIDE SEQUENCE</scope>
    <source>
        <strain evidence="2">GM15</strain>
        <tissue evidence="2">Leaf</tissue>
    </source>
</reference>
<proteinExistence type="predicted"/>
<comment type="caution">
    <text evidence="2">The sequence shown here is derived from an EMBL/GenBank/DDBJ whole genome shotgun (WGS) entry which is preliminary data.</text>
</comment>
<dbReference type="PANTHER" id="PTHR42785:SF1">
    <property type="entry name" value="DNA TOPOISOMERASE"/>
    <property type="match status" value="1"/>
</dbReference>
<dbReference type="InterPro" id="IPR000380">
    <property type="entry name" value="Topo_IA"/>
</dbReference>
<evidence type="ECO:0000313" key="3">
    <source>
        <dbReference type="Proteomes" id="UP000886885"/>
    </source>
</evidence>
<sequence>MLSFAVQCNRYIAKTLYGDDEEEETPQDTNVDETKLLDVHPTSDEKVLLKKGPYGFHVQLGEDRTGCMLKRSSVSHGKFSDVICHAALHQHIVIEDVDAIALEVALDLLRYPWTLGDHPKDGNPVILKIGRVGYMVKHRQTMASVPKLKGLLPMHEVGGEKWNVKSHPKWIGPLLCQSLLMITAKWGNTGAIGEGDYKQMLFETLPEDVALEKALELLLGKNADRSGQPKSKPKVKEAVESRESGVGK</sequence>
<organism evidence="2 3">
    <name type="scientific">Populus tomentosa</name>
    <name type="common">Chinese white poplar</name>
    <dbReference type="NCBI Taxonomy" id="118781"/>
    <lineage>
        <taxon>Eukaryota</taxon>
        <taxon>Viridiplantae</taxon>
        <taxon>Streptophyta</taxon>
        <taxon>Embryophyta</taxon>
        <taxon>Tracheophyta</taxon>
        <taxon>Spermatophyta</taxon>
        <taxon>Magnoliopsida</taxon>
        <taxon>eudicotyledons</taxon>
        <taxon>Gunneridae</taxon>
        <taxon>Pentapetalae</taxon>
        <taxon>rosids</taxon>
        <taxon>fabids</taxon>
        <taxon>Malpighiales</taxon>
        <taxon>Salicaceae</taxon>
        <taxon>Saliceae</taxon>
        <taxon>Populus</taxon>
    </lineage>
</organism>
<dbReference type="Proteomes" id="UP000886885">
    <property type="component" value="Chromosome 18D"/>
</dbReference>
<evidence type="ECO:0000256" key="1">
    <source>
        <dbReference type="SAM" id="MobiDB-lite"/>
    </source>
</evidence>
<feature type="compositionally biased region" description="Basic and acidic residues" evidence="1">
    <location>
        <begin position="234"/>
        <end position="248"/>
    </location>
</feature>
<dbReference type="AlphaFoldDB" id="A0A8X7XWA9"/>
<keyword evidence="3" id="KW-1185">Reference proteome</keyword>
<accession>A0A8X7XWA9</accession>
<name>A0A8X7XWA9_POPTO</name>
<feature type="region of interest" description="Disordered" evidence="1">
    <location>
        <begin position="222"/>
        <end position="248"/>
    </location>
</feature>
<dbReference type="EMBL" id="JAAWWB010000036">
    <property type="protein sequence ID" value="KAG6739095.1"/>
    <property type="molecule type" value="Genomic_DNA"/>
</dbReference>
<dbReference type="GO" id="GO:0003917">
    <property type="term" value="F:DNA topoisomerase type I (single strand cut, ATP-independent) activity"/>
    <property type="evidence" value="ECO:0007669"/>
    <property type="project" value="InterPro"/>
</dbReference>
<gene>
    <name evidence="2" type="ORF">POTOM_056677</name>
</gene>